<dbReference type="Proteomes" id="UP000185696">
    <property type="component" value="Unassembled WGS sequence"/>
</dbReference>
<dbReference type="AlphaFoldDB" id="A0A7Z0WGG3"/>
<dbReference type="SUPFAM" id="SSF54637">
    <property type="entry name" value="Thioesterase/thiol ester dehydrase-isomerase"/>
    <property type="match status" value="1"/>
</dbReference>
<dbReference type="Gene3D" id="3.10.129.10">
    <property type="entry name" value="Hotdog Thioesterase"/>
    <property type="match status" value="1"/>
</dbReference>
<dbReference type="OrthoDB" id="7183822at2"/>
<evidence type="ECO:0000313" key="2">
    <source>
        <dbReference type="Proteomes" id="UP000185696"/>
    </source>
</evidence>
<proteinExistence type="predicted"/>
<evidence type="ECO:0008006" key="3">
    <source>
        <dbReference type="Google" id="ProtNLM"/>
    </source>
</evidence>
<dbReference type="RefSeq" id="WP_075136554.1">
    <property type="nucleotide sequence ID" value="NZ_MSIF01000020.1"/>
</dbReference>
<sequence length="134" mass="14389">MRPPPPPGDPIPALTVTPTPTQLFAFSAATHNAHRIHYDRPWAVDVEGHPDLVIHGPLQAAILTRAVLDWAGPTGRLHRLTFQHRGSAYAGDTLHCTGTVTAARPTAVDLALAITNSRDEVLLPATATVVFPTW</sequence>
<dbReference type="GO" id="GO:0019171">
    <property type="term" value="F:(3R)-hydroxyacyl-[acyl-carrier-protein] dehydratase activity"/>
    <property type="evidence" value="ECO:0007669"/>
    <property type="project" value="TreeGrafter"/>
</dbReference>
<dbReference type="PANTHER" id="PTHR28152">
    <property type="entry name" value="HYDROXYACYL-THIOESTER DEHYDRATASE TYPE 2, MITOCHONDRIAL"/>
    <property type="match status" value="1"/>
</dbReference>
<dbReference type="InterPro" id="IPR052741">
    <property type="entry name" value="Mitochondrial_HTD2"/>
</dbReference>
<dbReference type="EMBL" id="MSIF01000020">
    <property type="protein sequence ID" value="OLF06673.1"/>
    <property type="molecule type" value="Genomic_DNA"/>
</dbReference>
<dbReference type="PANTHER" id="PTHR28152:SF1">
    <property type="entry name" value="HYDROXYACYL-THIOESTER DEHYDRATASE TYPE 2, MITOCHONDRIAL"/>
    <property type="match status" value="1"/>
</dbReference>
<organism evidence="1 2">
    <name type="scientific">Actinophytocola xinjiangensis</name>
    <dbReference type="NCBI Taxonomy" id="485602"/>
    <lineage>
        <taxon>Bacteria</taxon>
        <taxon>Bacillati</taxon>
        <taxon>Actinomycetota</taxon>
        <taxon>Actinomycetes</taxon>
        <taxon>Pseudonocardiales</taxon>
        <taxon>Pseudonocardiaceae</taxon>
    </lineage>
</organism>
<evidence type="ECO:0000313" key="1">
    <source>
        <dbReference type="EMBL" id="OLF06673.1"/>
    </source>
</evidence>
<keyword evidence="2" id="KW-1185">Reference proteome</keyword>
<reference evidence="1 2" key="1">
    <citation type="submission" date="2016-12" db="EMBL/GenBank/DDBJ databases">
        <title>The draft genome sequence of Actinophytocola xinjiangensis.</title>
        <authorList>
            <person name="Wang W."/>
            <person name="Yuan L."/>
        </authorList>
    </citation>
    <scope>NUCLEOTIDE SEQUENCE [LARGE SCALE GENOMIC DNA]</scope>
    <source>
        <strain evidence="1 2">CGMCC 4.4663</strain>
    </source>
</reference>
<gene>
    <name evidence="1" type="ORF">BLA60_30900</name>
</gene>
<name>A0A7Z0WGG3_9PSEU</name>
<comment type="caution">
    <text evidence="1">The sequence shown here is derived from an EMBL/GenBank/DDBJ whole genome shotgun (WGS) entry which is preliminary data.</text>
</comment>
<dbReference type="InterPro" id="IPR029069">
    <property type="entry name" value="HotDog_dom_sf"/>
</dbReference>
<protein>
    <recommendedName>
        <fullName evidence="3">Acyl dehydratase</fullName>
    </recommendedName>
</protein>
<accession>A0A7Z0WGG3</accession>